<organism evidence="5 6">
    <name type="scientific">Flaviaesturariibacter flavus</name>
    <dbReference type="NCBI Taxonomy" id="2502780"/>
    <lineage>
        <taxon>Bacteria</taxon>
        <taxon>Pseudomonadati</taxon>
        <taxon>Bacteroidota</taxon>
        <taxon>Chitinophagia</taxon>
        <taxon>Chitinophagales</taxon>
        <taxon>Chitinophagaceae</taxon>
        <taxon>Flaviaestuariibacter</taxon>
    </lineage>
</organism>
<dbReference type="AlphaFoldDB" id="A0A4R1BPX8"/>
<dbReference type="PROSITE" id="PS01124">
    <property type="entry name" value="HTH_ARAC_FAMILY_2"/>
    <property type="match status" value="1"/>
</dbReference>
<sequence length="190" mass="21499">MECPAVMKVFIKNMVCTRCRLFVKAQLDALGLAYDQVEIGYAEIREPVTTAQLDSLNHRLKTAGLELTNGGNGVLLDKIKAVVMDAIQQAEPLTLKFSEFLSGRLHYDYNYLSHLFAASEGVTLEHYMIDRKIERVKFLLSQERLTLTEIAYLMNYSSVQHLSAQFKKVTGITPSLFKKKSAVRLKHVEA</sequence>
<dbReference type="SMART" id="SM00342">
    <property type="entry name" value="HTH_ARAC"/>
    <property type="match status" value="1"/>
</dbReference>
<reference evidence="5 6" key="1">
    <citation type="submission" date="2019-03" db="EMBL/GenBank/DDBJ databases">
        <authorList>
            <person name="Kim M.K.M."/>
        </authorList>
    </citation>
    <scope>NUCLEOTIDE SEQUENCE [LARGE SCALE GENOMIC DNA]</scope>
    <source>
        <strain evidence="5 6">17J68-12</strain>
    </source>
</reference>
<dbReference type="GO" id="GO:0043565">
    <property type="term" value="F:sequence-specific DNA binding"/>
    <property type="evidence" value="ECO:0007669"/>
    <property type="project" value="InterPro"/>
</dbReference>
<feature type="domain" description="HTH araC/xylS-type" evidence="4">
    <location>
        <begin position="77"/>
        <end position="180"/>
    </location>
</feature>
<keyword evidence="6" id="KW-1185">Reference proteome</keyword>
<keyword evidence="1" id="KW-0805">Transcription regulation</keyword>
<dbReference type="PANTHER" id="PTHR43280">
    <property type="entry name" value="ARAC-FAMILY TRANSCRIPTIONAL REGULATOR"/>
    <property type="match status" value="1"/>
</dbReference>
<name>A0A4R1BPX8_9BACT</name>
<dbReference type="Pfam" id="PF12833">
    <property type="entry name" value="HTH_18"/>
    <property type="match status" value="1"/>
</dbReference>
<keyword evidence="2" id="KW-0238">DNA-binding</keyword>
<accession>A0A4R1BPX8</accession>
<evidence type="ECO:0000256" key="3">
    <source>
        <dbReference type="ARBA" id="ARBA00023163"/>
    </source>
</evidence>
<dbReference type="PANTHER" id="PTHR43280:SF28">
    <property type="entry name" value="HTH-TYPE TRANSCRIPTIONAL ACTIVATOR RHAS"/>
    <property type="match status" value="1"/>
</dbReference>
<evidence type="ECO:0000256" key="2">
    <source>
        <dbReference type="ARBA" id="ARBA00023125"/>
    </source>
</evidence>
<dbReference type="SUPFAM" id="SSF46689">
    <property type="entry name" value="Homeodomain-like"/>
    <property type="match status" value="1"/>
</dbReference>
<dbReference type="InterPro" id="IPR018060">
    <property type="entry name" value="HTH_AraC"/>
</dbReference>
<dbReference type="Gene3D" id="1.10.10.60">
    <property type="entry name" value="Homeodomain-like"/>
    <property type="match status" value="1"/>
</dbReference>
<dbReference type="PROSITE" id="PS00041">
    <property type="entry name" value="HTH_ARAC_FAMILY_1"/>
    <property type="match status" value="1"/>
</dbReference>
<keyword evidence="3" id="KW-0804">Transcription</keyword>
<gene>
    <name evidence="5" type="ORF">EPD60_02380</name>
</gene>
<dbReference type="InterPro" id="IPR018062">
    <property type="entry name" value="HTH_AraC-typ_CS"/>
</dbReference>
<dbReference type="GO" id="GO:0003700">
    <property type="term" value="F:DNA-binding transcription factor activity"/>
    <property type="evidence" value="ECO:0007669"/>
    <property type="project" value="InterPro"/>
</dbReference>
<comment type="caution">
    <text evidence="5">The sequence shown here is derived from an EMBL/GenBank/DDBJ whole genome shotgun (WGS) entry which is preliminary data.</text>
</comment>
<evidence type="ECO:0000259" key="4">
    <source>
        <dbReference type="PROSITE" id="PS01124"/>
    </source>
</evidence>
<dbReference type="OrthoDB" id="952277at2"/>
<protein>
    <submittedName>
        <fullName evidence="5">AraC family transcriptional regulator</fullName>
    </submittedName>
</protein>
<dbReference type="EMBL" id="SJZI01000002">
    <property type="protein sequence ID" value="TCJ19285.1"/>
    <property type="molecule type" value="Genomic_DNA"/>
</dbReference>
<evidence type="ECO:0000313" key="5">
    <source>
        <dbReference type="EMBL" id="TCJ19285.1"/>
    </source>
</evidence>
<proteinExistence type="predicted"/>
<dbReference type="Proteomes" id="UP000295334">
    <property type="component" value="Unassembled WGS sequence"/>
</dbReference>
<evidence type="ECO:0000313" key="6">
    <source>
        <dbReference type="Proteomes" id="UP000295334"/>
    </source>
</evidence>
<dbReference type="InterPro" id="IPR009057">
    <property type="entry name" value="Homeodomain-like_sf"/>
</dbReference>
<evidence type="ECO:0000256" key="1">
    <source>
        <dbReference type="ARBA" id="ARBA00023015"/>
    </source>
</evidence>